<organism evidence="2 3">
    <name type="scientific">Blastopirellula marina</name>
    <dbReference type="NCBI Taxonomy" id="124"/>
    <lineage>
        <taxon>Bacteria</taxon>
        <taxon>Pseudomonadati</taxon>
        <taxon>Planctomycetota</taxon>
        <taxon>Planctomycetia</taxon>
        <taxon>Pirellulales</taxon>
        <taxon>Pirellulaceae</taxon>
        <taxon>Blastopirellula</taxon>
    </lineage>
</organism>
<dbReference type="InterPro" id="IPR050664">
    <property type="entry name" value="Octanoyltrans_LipM/LipL"/>
</dbReference>
<dbReference type="AlphaFoldDB" id="A0A2S8GP64"/>
<dbReference type="InterPro" id="IPR004143">
    <property type="entry name" value="BPL_LPL_catalytic"/>
</dbReference>
<dbReference type="InterPro" id="IPR045864">
    <property type="entry name" value="aa-tRNA-synth_II/BPL/LPL"/>
</dbReference>
<evidence type="ECO:0000259" key="1">
    <source>
        <dbReference type="PROSITE" id="PS51733"/>
    </source>
</evidence>
<gene>
    <name evidence="2" type="ORF">C5Y93_09530</name>
</gene>
<comment type="caution">
    <text evidence="2">The sequence shown here is derived from an EMBL/GenBank/DDBJ whole genome shotgun (WGS) entry which is preliminary data.</text>
</comment>
<dbReference type="SUPFAM" id="SSF55681">
    <property type="entry name" value="Class II aaRS and biotin synthetases"/>
    <property type="match status" value="1"/>
</dbReference>
<dbReference type="EMBL" id="PUHZ01000010">
    <property type="protein sequence ID" value="PQO46217.1"/>
    <property type="molecule type" value="Genomic_DNA"/>
</dbReference>
<reference evidence="2 3" key="1">
    <citation type="submission" date="2018-02" db="EMBL/GenBank/DDBJ databases">
        <title>Comparative genomes isolates from brazilian mangrove.</title>
        <authorList>
            <person name="Araujo J.E."/>
            <person name="Taketani R.G."/>
            <person name="Silva M.C.P."/>
            <person name="Loureco M.V."/>
            <person name="Andreote F.D."/>
        </authorList>
    </citation>
    <scope>NUCLEOTIDE SEQUENCE [LARGE SCALE GENOMIC DNA]</scope>
    <source>
        <strain evidence="2 3">Nap-Phe MGV</strain>
    </source>
</reference>
<dbReference type="Gene3D" id="3.30.930.10">
    <property type="entry name" value="Bira Bifunctional Protein, Domain 2"/>
    <property type="match status" value="1"/>
</dbReference>
<keyword evidence="2" id="KW-0436">Ligase</keyword>
<accession>A0A2S8GP64</accession>
<feature type="domain" description="BPL/LPL catalytic" evidence="1">
    <location>
        <begin position="35"/>
        <end position="222"/>
    </location>
</feature>
<dbReference type="Pfam" id="PF21948">
    <property type="entry name" value="LplA-B_cat"/>
    <property type="match status" value="1"/>
</dbReference>
<evidence type="ECO:0000313" key="3">
    <source>
        <dbReference type="Proteomes" id="UP000237819"/>
    </source>
</evidence>
<sequence>MPSVAKMQLLDLTLPTPAENLALDEALLEQAEQGTEPVELLRLWEPTNPLVVIGRASKLHEEVDFATCDKRGVPVLRRSSGGATIVTGPGCLMYAVVLSYEVHPQLSALDVCHRYVMQRIQTALALEVPEVDFQGTCDLTLHGRKFSGNSLRCKRTHLIYHGTLLYDFDLTLISELLQTPPRMPDYREGRPHESFVTNVPIPRDILRKRLIEAWEIDGQQTDWPRAATEKLAAEKYTNPQWTSMR</sequence>
<proteinExistence type="predicted"/>
<dbReference type="PANTHER" id="PTHR43679:SF2">
    <property type="entry name" value="OCTANOYL-[GCVH]:PROTEIN N-OCTANOYLTRANSFERASE"/>
    <property type="match status" value="1"/>
</dbReference>
<dbReference type="PROSITE" id="PS51733">
    <property type="entry name" value="BPL_LPL_CATALYTIC"/>
    <property type="match status" value="1"/>
</dbReference>
<name>A0A2S8GP64_9BACT</name>
<dbReference type="CDD" id="cd16443">
    <property type="entry name" value="LplA"/>
    <property type="match status" value="1"/>
</dbReference>
<protein>
    <submittedName>
        <fullName evidence="2">Lipoate--protein ligase family protein</fullName>
    </submittedName>
</protein>
<dbReference type="Proteomes" id="UP000237819">
    <property type="component" value="Unassembled WGS sequence"/>
</dbReference>
<dbReference type="GO" id="GO:0016874">
    <property type="term" value="F:ligase activity"/>
    <property type="evidence" value="ECO:0007669"/>
    <property type="project" value="UniProtKB-KW"/>
</dbReference>
<dbReference type="PANTHER" id="PTHR43679">
    <property type="entry name" value="OCTANOYLTRANSFERASE LIPM-RELATED"/>
    <property type="match status" value="1"/>
</dbReference>
<evidence type="ECO:0000313" key="2">
    <source>
        <dbReference type="EMBL" id="PQO46217.1"/>
    </source>
</evidence>